<protein>
    <submittedName>
        <fullName evidence="5">Putative extracellular solute-binding protein</fullName>
    </submittedName>
</protein>
<dbReference type="AlphaFoldDB" id="A0A1Y2K2L0"/>
<evidence type="ECO:0000256" key="1">
    <source>
        <dbReference type="ARBA" id="ARBA00010333"/>
    </source>
</evidence>
<dbReference type="Gene3D" id="3.40.190.10">
    <property type="entry name" value="Periplasmic binding protein-like II"/>
    <property type="match status" value="2"/>
</dbReference>
<accession>A0A1Y2K2L0</accession>
<dbReference type="PANTHER" id="PTHR30085:SF7">
    <property type="entry name" value="AMINO-ACID ABC TRANSPORTER-BINDING PROTEIN YHDW-RELATED"/>
    <property type="match status" value="1"/>
</dbReference>
<dbReference type="Proteomes" id="UP000194003">
    <property type="component" value="Unassembled WGS sequence"/>
</dbReference>
<keyword evidence="2" id="KW-0813">Transport</keyword>
<dbReference type="InterPro" id="IPR001638">
    <property type="entry name" value="Solute-binding_3/MltF_N"/>
</dbReference>
<evidence type="ECO:0000259" key="4">
    <source>
        <dbReference type="SMART" id="SM00062"/>
    </source>
</evidence>
<dbReference type="STRING" id="1434232.MAIT1_02317"/>
<gene>
    <name evidence="5" type="ORF">MAIT1_02317</name>
</gene>
<name>A0A1Y2K2L0_9PROT</name>
<reference evidence="5 6" key="1">
    <citation type="journal article" date="2016" name="BMC Genomics">
        <title>Combined genomic and structural analyses of a cultured magnetotactic bacterium reveals its niche adaptation to a dynamic environment.</title>
        <authorList>
            <person name="Araujo A.C."/>
            <person name="Morillo V."/>
            <person name="Cypriano J."/>
            <person name="Teixeira L.C."/>
            <person name="Leao P."/>
            <person name="Lyra S."/>
            <person name="Almeida L.G."/>
            <person name="Bazylinski D.A."/>
            <person name="Vasconcellos A.T."/>
            <person name="Abreu F."/>
            <person name="Lins U."/>
        </authorList>
    </citation>
    <scope>NUCLEOTIDE SEQUENCE [LARGE SCALE GENOMIC DNA]</scope>
    <source>
        <strain evidence="5 6">IT-1</strain>
    </source>
</reference>
<feature type="domain" description="Solute-binding protein family 3/N-terminal" evidence="4">
    <location>
        <begin position="8"/>
        <end position="237"/>
    </location>
</feature>
<dbReference type="SMART" id="SM00062">
    <property type="entry name" value="PBPb"/>
    <property type="match status" value="1"/>
</dbReference>
<dbReference type="SUPFAM" id="SSF53850">
    <property type="entry name" value="Periplasmic binding protein-like II"/>
    <property type="match status" value="1"/>
</dbReference>
<comment type="similarity">
    <text evidence="1">Belongs to the bacterial solute-binding protein 3 family.</text>
</comment>
<dbReference type="PANTHER" id="PTHR30085">
    <property type="entry name" value="AMINO ACID ABC TRANSPORTER PERMEASE"/>
    <property type="match status" value="1"/>
</dbReference>
<evidence type="ECO:0000313" key="5">
    <source>
        <dbReference type="EMBL" id="OSM02212.1"/>
    </source>
</evidence>
<dbReference type="Pfam" id="PF00497">
    <property type="entry name" value="SBP_bac_3"/>
    <property type="match status" value="1"/>
</dbReference>
<dbReference type="GO" id="GO:0006865">
    <property type="term" value="P:amino acid transport"/>
    <property type="evidence" value="ECO:0007669"/>
    <property type="project" value="TreeGrafter"/>
</dbReference>
<dbReference type="InterPro" id="IPR051455">
    <property type="entry name" value="Bact_solute-bind_prot3"/>
</dbReference>
<evidence type="ECO:0000256" key="3">
    <source>
        <dbReference type="ARBA" id="ARBA00022729"/>
    </source>
</evidence>
<keyword evidence="6" id="KW-1185">Reference proteome</keyword>
<evidence type="ECO:0000256" key="2">
    <source>
        <dbReference type="ARBA" id="ARBA00022448"/>
    </source>
</evidence>
<comment type="caution">
    <text evidence="5">The sequence shown here is derived from an EMBL/GenBank/DDBJ whole genome shotgun (WGS) entry which is preliminary data.</text>
</comment>
<evidence type="ECO:0000313" key="6">
    <source>
        <dbReference type="Proteomes" id="UP000194003"/>
    </source>
</evidence>
<proteinExistence type="inferred from homology"/>
<sequence>MRAPERGDLLCGVTMGAPHFSALQANGQWRGFFVDMCRALAAAALGDPNAVIFHEVDGVSRFSLLQSGGVDVVMSNVTWTLGRERDYGVNFPAIYLYDGQAAAARAAKGWRKLEQAEGAVICVGPNTTSHLNLLDWARVRGLHFNVVTLRRQSILNGLMEGRCDLTTDDRFSLAGNLNALSAQSGAYVIFDNIFSREPLSPMVRQDDPQWARVVRAVVHALMLAEEYGVTKSNVAERLQQAQVGEERRLLGLEGDVGAGLGLHPQWAARVIAAVGNYGEIFERHLGRESALALSRGHNALWRDGGLLYPIAFR</sequence>
<keyword evidence="3" id="KW-0732">Signal</keyword>
<dbReference type="EMBL" id="LVJN01000020">
    <property type="protein sequence ID" value="OSM02212.1"/>
    <property type="molecule type" value="Genomic_DNA"/>
</dbReference>
<organism evidence="5 6">
    <name type="scientific">Magnetofaba australis IT-1</name>
    <dbReference type="NCBI Taxonomy" id="1434232"/>
    <lineage>
        <taxon>Bacteria</taxon>
        <taxon>Pseudomonadati</taxon>
        <taxon>Pseudomonadota</taxon>
        <taxon>Magnetococcia</taxon>
        <taxon>Magnetococcales</taxon>
        <taxon>Magnetococcaceae</taxon>
        <taxon>Magnetofaba</taxon>
    </lineage>
</organism>